<name>A0A0V1FKH3_TRIPS</name>
<evidence type="ECO:0000313" key="2">
    <source>
        <dbReference type="Proteomes" id="UP000054995"/>
    </source>
</evidence>
<evidence type="ECO:0000313" key="1">
    <source>
        <dbReference type="EMBL" id="KRY86555.1"/>
    </source>
</evidence>
<dbReference type="AlphaFoldDB" id="A0A0V1FKH3"/>
<accession>A0A0V1FKH3</accession>
<proteinExistence type="predicted"/>
<keyword evidence="2" id="KW-1185">Reference proteome</keyword>
<dbReference type="Proteomes" id="UP000054995">
    <property type="component" value="Unassembled WGS sequence"/>
</dbReference>
<organism evidence="1 2">
    <name type="scientific">Trichinella pseudospiralis</name>
    <name type="common">Parasitic roundworm</name>
    <dbReference type="NCBI Taxonomy" id="6337"/>
    <lineage>
        <taxon>Eukaryota</taxon>
        <taxon>Metazoa</taxon>
        <taxon>Ecdysozoa</taxon>
        <taxon>Nematoda</taxon>
        <taxon>Enoplea</taxon>
        <taxon>Dorylaimia</taxon>
        <taxon>Trichinellida</taxon>
        <taxon>Trichinellidae</taxon>
        <taxon>Trichinella</taxon>
    </lineage>
</organism>
<dbReference type="EMBL" id="JYDT01000069">
    <property type="protein sequence ID" value="KRY86555.1"/>
    <property type="molecule type" value="Genomic_DNA"/>
</dbReference>
<sequence>MLLKKFSVGLFSSPLPTFACLGVSSLCLCIICKATADQGWSYRCFQLQEILQLQFYSIVILKL</sequence>
<reference evidence="1 2" key="1">
    <citation type="submission" date="2015-01" db="EMBL/GenBank/DDBJ databases">
        <title>Evolution of Trichinella species and genotypes.</title>
        <authorList>
            <person name="Korhonen P.K."/>
            <person name="Edoardo P."/>
            <person name="Giuseppe L.R."/>
            <person name="Gasser R.B."/>
        </authorList>
    </citation>
    <scope>NUCLEOTIDE SEQUENCE [LARGE SCALE GENOMIC DNA]</scope>
    <source>
        <strain evidence="1">ISS470</strain>
    </source>
</reference>
<protein>
    <submittedName>
        <fullName evidence="1">Uncharacterized protein</fullName>
    </submittedName>
</protein>
<gene>
    <name evidence="1" type="ORF">T4D_9048</name>
</gene>
<comment type="caution">
    <text evidence="1">The sequence shown here is derived from an EMBL/GenBank/DDBJ whole genome shotgun (WGS) entry which is preliminary data.</text>
</comment>